<reference evidence="1 2" key="1">
    <citation type="submission" date="2019-02" db="EMBL/GenBank/DDBJ databases">
        <title>Deep-cultivation of Planctomycetes and their phenomic and genomic characterization uncovers novel biology.</title>
        <authorList>
            <person name="Wiegand S."/>
            <person name="Jogler M."/>
            <person name="Boedeker C."/>
            <person name="Pinto D."/>
            <person name="Vollmers J."/>
            <person name="Rivas-Marin E."/>
            <person name="Kohn T."/>
            <person name="Peeters S.H."/>
            <person name="Heuer A."/>
            <person name="Rast P."/>
            <person name="Oberbeckmann S."/>
            <person name="Bunk B."/>
            <person name="Jeske O."/>
            <person name="Meyerdierks A."/>
            <person name="Storesund J.E."/>
            <person name="Kallscheuer N."/>
            <person name="Luecker S."/>
            <person name="Lage O.M."/>
            <person name="Pohl T."/>
            <person name="Merkel B.J."/>
            <person name="Hornburger P."/>
            <person name="Mueller R.-W."/>
            <person name="Bruemmer F."/>
            <person name="Labrenz M."/>
            <person name="Spormann A.M."/>
            <person name="Op Den Camp H."/>
            <person name="Overmann J."/>
            <person name="Amann R."/>
            <person name="Jetten M.S.M."/>
            <person name="Mascher T."/>
            <person name="Medema M.H."/>
            <person name="Devos D.P."/>
            <person name="Kaster A.-K."/>
            <person name="Ovreas L."/>
            <person name="Rohde M."/>
            <person name="Galperin M.Y."/>
            <person name="Jogler C."/>
        </authorList>
    </citation>
    <scope>NUCLEOTIDE SEQUENCE [LARGE SCALE GENOMIC DNA]</scope>
    <source>
        <strain evidence="1 2">Pla108</strain>
    </source>
</reference>
<proteinExistence type="predicted"/>
<dbReference type="AlphaFoldDB" id="A0A5C6AJP1"/>
<evidence type="ECO:0000313" key="2">
    <source>
        <dbReference type="Proteomes" id="UP000317421"/>
    </source>
</evidence>
<gene>
    <name evidence="1" type="ORF">Pla108_11800</name>
</gene>
<accession>A0A5C6AJP1</accession>
<dbReference type="RefSeq" id="WP_146443914.1">
    <property type="nucleotide sequence ID" value="NZ_SJPR01000001.1"/>
</dbReference>
<name>A0A5C6AJP1_9BACT</name>
<organism evidence="1 2">
    <name type="scientific">Botrimarina colliarenosi</name>
    <dbReference type="NCBI Taxonomy" id="2528001"/>
    <lineage>
        <taxon>Bacteria</taxon>
        <taxon>Pseudomonadati</taxon>
        <taxon>Planctomycetota</taxon>
        <taxon>Planctomycetia</taxon>
        <taxon>Pirellulales</taxon>
        <taxon>Lacipirellulaceae</taxon>
        <taxon>Botrimarina</taxon>
    </lineage>
</organism>
<dbReference type="EMBL" id="SJPR01000001">
    <property type="protein sequence ID" value="TWU00233.1"/>
    <property type="molecule type" value="Genomic_DNA"/>
</dbReference>
<keyword evidence="2" id="KW-1185">Reference proteome</keyword>
<evidence type="ECO:0000313" key="1">
    <source>
        <dbReference type="EMBL" id="TWU00233.1"/>
    </source>
</evidence>
<sequence length="109" mass="11711">MITFQVVEVLAVGNRRAVAGRVVAGDVTRGTRFHSLSKDYLLLNKSCPVRRIDLTVTQLSAYGDDDRDCLPEGITGGLILEGDGWNSIGNPTIDSMVYLIADTLIATAS</sequence>
<protein>
    <submittedName>
        <fullName evidence="1">Uncharacterized protein</fullName>
    </submittedName>
</protein>
<dbReference type="Proteomes" id="UP000317421">
    <property type="component" value="Unassembled WGS sequence"/>
</dbReference>
<comment type="caution">
    <text evidence="1">The sequence shown here is derived from an EMBL/GenBank/DDBJ whole genome shotgun (WGS) entry which is preliminary data.</text>
</comment>